<sequence>MRAGGVFGMITDQQLVTSYVTRHWHSDSHLHLPLTMPFSLANFSTKTPGMPPDIQLASSDPLACEERWEQVFAVAKGRWSVVRECLHKTAISPSMQDPNQQDDVIRCTFFTAKDLVRAPDAGHLRCLIVPCRECAAAEMDVSVAREAWRDYSSWLELSVESHRQNGRLFLDLLEQMTVPNPTVASPTYISSPEWDAIAADQQSPDTTVAAKIALANCLVERNTLIGYVVNFALCSILDLPLPVLYQMKSGKPSKLQEIQPSKDRVRAACGEEASKVFGKFAREMGKGMYAQQKEPNDTTTKYPRCKRCWDTMEREVVYCSSCRVPKGRLESWTQGVRKTLSARGFDTFLPEQQSPQISPGLSGFKRPGALLFQVAQLKRLSPEYDYLIFLNEGQAYFSFPHPLIRAAFRTCRDKAMTTGDRRAVAMLGHFLFFVYNNASQPKKIGVDPADMMEPIETEYDFPEILRAVAEMEERRFLDSAQRPPLIADAGVSAAEWKAIPSTWLDVGVVSSFPNPVWMRKLEQAS</sequence>
<keyword evidence="2" id="KW-1185">Reference proteome</keyword>
<evidence type="ECO:0000313" key="1">
    <source>
        <dbReference type="EMBL" id="KAJ7608374.1"/>
    </source>
</evidence>
<proteinExistence type="predicted"/>
<dbReference type="Proteomes" id="UP001221142">
    <property type="component" value="Unassembled WGS sequence"/>
</dbReference>
<dbReference type="EMBL" id="JARKIF010000045">
    <property type="protein sequence ID" value="KAJ7608374.1"/>
    <property type="molecule type" value="Genomic_DNA"/>
</dbReference>
<reference evidence="1" key="1">
    <citation type="submission" date="2023-03" db="EMBL/GenBank/DDBJ databases">
        <title>Massive genome expansion in bonnet fungi (Mycena s.s.) driven by repeated elements and novel gene families across ecological guilds.</title>
        <authorList>
            <consortium name="Lawrence Berkeley National Laboratory"/>
            <person name="Harder C.B."/>
            <person name="Miyauchi S."/>
            <person name="Viragh M."/>
            <person name="Kuo A."/>
            <person name="Thoen E."/>
            <person name="Andreopoulos B."/>
            <person name="Lu D."/>
            <person name="Skrede I."/>
            <person name="Drula E."/>
            <person name="Henrissat B."/>
            <person name="Morin E."/>
            <person name="Kohler A."/>
            <person name="Barry K."/>
            <person name="LaButti K."/>
            <person name="Morin E."/>
            <person name="Salamov A."/>
            <person name="Lipzen A."/>
            <person name="Mereny Z."/>
            <person name="Hegedus B."/>
            <person name="Baldrian P."/>
            <person name="Stursova M."/>
            <person name="Weitz H."/>
            <person name="Taylor A."/>
            <person name="Grigoriev I.V."/>
            <person name="Nagy L.G."/>
            <person name="Martin F."/>
            <person name="Kauserud H."/>
        </authorList>
    </citation>
    <scope>NUCLEOTIDE SEQUENCE</scope>
    <source>
        <strain evidence="1">9284</strain>
    </source>
</reference>
<name>A0AAD7B245_9AGAR</name>
<evidence type="ECO:0000313" key="2">
    <source>
        <dbReference type="Proteomes" id="UP001221142"/>
    </source>
</evidence>
<gene>
    <name evidence="1" type="ORF">FB45DRAFT_1129596</name>
</gene>
<accession>A0AAD7B245</accession>
<dbReference type="AlphaFoldDB" id="A0AAD7B245"/>
<protein>
    <submittedName>
        <fullName evidence="1">Uncharacterized protein</fullName>
    </submittedName>
</protein>
<organism evidence="1 2">
    <name type="scientific">Roridomyces roridus</name>
    <dbReference type="NCBI Taxonomy" id="1738132"/>
    <lineage>
        <taxon>Eukaryota</taxon>
        <taxon>Fungi</taxon>
        <taxon>Dikarya</taxon>
        <taxon>Basidiomycota</taxon>
        <taxon>Agaricomycotina</taxon>
        <taxon>Agaricomycetes</taxon>
        <taxon>Agaricomycetidae</taxon>
        <taxon>Agaricales</taxon>
        <taxon>Marasmiineae</taxon>
        <taxon>Mycenaceae</taxon>
        <taxon>Roridomyces</taxon>
    </lineage>
</organism>
<comment type="caution">
    <text evidence="1">The sequence shown here is derived from an EMBL/GenBank/DDBJ whole genome shotgun (WGS) entry which is preliminary data.</text>
</comment>